<feature type="compositionally biased region" description="Polar residues" evidence="1">
    <location>
        <begin position="510"/>
        <end position="530"/>
    </location>
</feature>
<feature type="domain" description="DUF7515" evidence="2">
    <location>
        <begin position="73"/>
        <end position="154"/>
    </location>
</feature>
<organism evidence="5 6">
    <name type="scientific">Brugia malayi</name>
    <name type="common">Filarial nematode worm</name>
    <dbReference type="NCBI Taxonomy" id="6279"/>
    <lineage>
        <taxon>Eukaryota</taxon>
        <taxon>Metazoa</taxon>
        <taxon>Ecdysozoa</taxon>
        <taxon>Nematoda</taxon>
        <taxon>Chromadorea</taxon>
        <taxon>Rhabditida</taxon>
        <taxon>Spirurina</taxon>
        <taxon>Spiruromorpha</taxon>
        <taxon>Filarioidea</taxon>
        <taxon>Onchocercidae</taxon>
        <taxon>Brugia</taxon>
    </lineage>
</organism>
<reference evidence="6" key="2">
    <citation type="submission" date="2020-12" db="UniProtKB">
        <authorList>
            <consortium name="WormBaseParasite"/>
        </authorList>
    </citation>
    <scope>IDENTIFICATION</scope>
</reference>
<gene>
    <name evidence="6" type="primary">Bm8967</name>
</gene>
<evidence type="ECO:0000259" key="3">
    <source>
        <dbReference type="Pfam" id="PF24360"/>
    </source>
</evidence>
<dbReference type="AlphaFoldDB" id="A0A7I4KPV2"/>
<feature type="region of interest" description="Disordered" evidence="1">
    <location>
        <begin position="495"/>
        <end position="530"/>
    </location>
</feature>
<evidence type="ECO:0000313" key="5">
    <source>
        <dbReference type="Proteomes" id="UP000006672"/>
    </source>
</evidence>
<dbReference type="InterPro" id="IPR055937">
    <property type="entry name" value="DUF7515"/>
</dbReference>
<dbReference type="Pfam" id="PF24360">
    <property type="entry name" value="DUF7516"/>
    <property type="match status" value="1"/>
</dbReference>
<feature type="region of interest" description="Disordered" evidence="1">
    <location>
        <begin position="320"/>
        <end position="344"/>
    </location>
</feature>
<evidence type="ECO:0000256" key="1">
    <source>
        <dbReference type="SAM" id="MobiDB-lite"/>
    </source>
</evidence>
<accession>A0A7I4KPV2</accession>
<feature type="domain" description="DUF7517" evidence="4">
    <location>
        <begin position="562"/>
        <end position="665"/>
    </location>
</feature>
<evidence type="ECO:0000259" key="2">
    <source>
        <dbReference type="Pfam" id="PF24359"/>
    </source>
</evidence>
<reference evidence="5" key="1">
    <citation type="journal article" date="2007" name="Science">
        <title>Draft genome of the filarial nematode parasite Brugia malayi.</title>
        <authorList>
            <person name="Ghedin E."/>
            <person name="Wang S."/>
            <person name="Spiro D."/>
            <person name="Caler E."/>
            <person name="Zhao Q."/>
            <person name="Crabtree J."/>
            <person name="Allen J.E."/>
            <person name="Delcher A.L."/>
            <person name="Guiliano D.B."/>
            <person name="Miranda-Saavedra D."/>
            <person name="Angiuoli S.V."/>
            <person name="Creasy T."/>
            <person name="Amedeo P."/>
            <person name="Haas B."/>
            <person name="El-Sayed N.M."/>
            <person name="Wortman J.R."/>
            <person name="Feldblyum T."/>
            <person name="Tallon L."/>
            <person name="Schatz M."/>
            <person name="Shumway M."/>
            <person name="Koo H."/>
            <person name="Salzberg S.L."/>
            <person name="Schobel S."/>
            <person name="Pertea M."/>
            <person name="Pop M."/>
            <person name="White O."/>
            <person name="Barton G.J."/>
            <person name="Carlow C.K."/>
            <person name="Crawford M.J."/>
            <person name="Daub J."/>
            <person name="Dimmic M.W."/>
            <person name="Estes C.F."/>
            <person name="Foster J.M."/>
            <person name="Ganatra M."/>
            <person name="Gregory W.F."/>
            <person name="Johnson N.M."/>
            <person name="Jin J."/>
            <person name="Komuniecki R."/>
            <person name="Korf I."/>
            <person name="Kumar S."/>
            <person name="Laney S."/>
            <person name="Li B.W."/>
            <person name="Li W."/>
            <person name="Lindblom T.H."/>
            <person name="Lustigman S."/>
            <person name="Ma D."/>
            <person name="Maina C.V."/>
            <person name="Martin D.M."/>
            <person name="McCarter J.P."/>
            <person name="McReynolds L."/>
            <person name="Mitreva M."/>
            <person name="Nutman T.B."/>
            <person name="Parkinson J."/>
            <person name="Peregrin-Alvarez J.M."/>
            <person name="Poole C."/>
            <person name="Ren Q."/>
            <person name="Saunders L."/>
            <person name="Sluder A.E."/>
            <person name="Smith K."/>
            <person name="Stanke M."/>
            <person name="Unnasch T.R."/>
            <person name="Ware J."/>
            <person name="Wei A.D."/>
            <person name="Weil G."/>
            <person name="Williams D.J."/>
            <person name="Zhang Y."/>
            <person name="Williams S.A."/>
            <person name="Fraser-Liggett C."/>
            <person name="Slatko B."/>
            <person name="Blaxter M.L."/>
            <person name="Scott A.L."/>
        </authorList>
    </citation>
    <scope>NUCLEOTIDE SEQUENCE</scope>
    <source>
        <strain evidence="5">FR3</strain>
    </source>
</reference>
<dbReference type="Pfam" id="PF24361">
    <property type="entry name" value="DUF7517"/>
    <property type="match status" value="1"/>
</dbReference>
<feature type="compositionally biased region" description="Basic and acidic residues" evidence="1">
    <location>
        <begin position="320"/>
        <end position="336"/>
    </location>
</feature>
<evidence type="ECO:0000259" key="4">
    <source>
        <dbReference type="Pfam" id="PF24361"/>
    </source>
</evidence>
<protein>
    <submittedName>
        <fullName evidence="6">Uncharacterized protein</fullName>
    </submittedName>
</protein>
<proteinExistence type="predicted"/>
<dbReference type="InParanoid" id="A0A7I4KPV2"/>
<feature type="region of interest" description="Disordered" evidence="1">
    <location>
        <begin position="9"/>
        <end position="31"/>
    </location>
</feature>
<sequence>MMQLTEVISNLTKRRTTGSDDSTTANNNEQEDMDEFVDAVDVFYEESESDIYDDNVQCIVAENDDMIEKDEILHELGLMLNSTLASDYDGANVARLNAHFFNDWKILLERQAIELGFPGLEELLKSEYMRDYVEQISSVNGVAIYGAVSKPSNEHILRRVADCKLSEAQRAEKRRIQRLLELKNPENSRNFLEGKRRILQILLDLKAYEMEFDYQTIRDEYMKRYSTSLNAAEHQRLFMNKSALKNFLRVFYREVILINDSPIRIRLRSPDIKIPEEITEDLRLLAIPFVSNLDRSSILNIVDKGTVKYSEDVIASGESISKKQTMDKETNSEDRQVNSARHNGNADEINNVMLHHIPKTCMPADTSKIISIQKNDHDKTHRKSLQSVKRLPIGERSLHQSLNYSHLPERNPFSSSSISFSNKSSAGLIQRQYSSQLVANNKQYSEEYHGTQSSGYHDFVQFDRTQEEVSKLPYGSYSVPDSTSSQCISRQVNDIGNHRNSNENFEKPSANHSDQNSWTTSVQQMQPHTQSRFQEYNRGYPDDCTVLRSIPSNKFFSHLPNKEVSQLSKQTQTDEDWLENLFDELGCYNSSRNPLQKLVKVIKLLLDIRSPNPVLLSALPQLVGSFYGTPLNPAEDQNYRKTWREIVRDYCSAEILIAPLPNGEEILIKK</sequence>
<dbReference type="InterPro" id="IPR055938">
    <property type="entry name" value="DUF7516"/>
</dbReference>
<feature type="domain" description="DUF7516" evidence="3">
    <location>
        <begin position="192"/>
        <end position="274"/>
    </location>
</feature>
<dbReference type="Proteomes" id="UP000006672">
    <property type="component" value="Unassembled WGS sequence"/>
</dbReference>
<evidence type="ECO:0000313" key="6">
    <source>
        <dbReference type="WBParaSite" id="Bm8967b.1"/>
    </source>
</evidence>
<dbReference type="WBParaSite" id="Bm8967b.1">
    <property type="protein sequence ID" value="Bm8967b.1"/>
    <property type="gene ID" value="WBGene00229228"/>
</dbReference>
<name>A0A7I4KPV2_BRUMA</name>
<feature type="region of interest" description="Disordered" evidence="1">
    <location>
        <begin position="373"/>
        <end position="392"/>
    </location>
</feature>
<feature type="compositionally biased region" description="Polar residues" evidence="1">
    <location>
        <begin position="19"/>
        <end position="28"/>
    </location>
</feature>
<dbReference type="InterPro" id="IPR055939">
    <property type="entry name" value="DUF7517"/>
</dbReference>
<keyword evidence="5" id="KW-1185">Reference proteome</keyword>
<feature type="compositionally biased region" description="Basic and acidic residues" evidence="1">
    <location>
        <begin position="496"/>
        <end position="506"/>
    </location>
</feature>
<dbReference type="Pfam" id="PF24359">
    <property type="entry name" value="DUF7515"/>
    <property type="match status" value="1"/>
</dbReference>